<dbReference type="Gene3D" id="3.40.50.12780">
    <property type="entry name" value="N-terminal domain of ligase-like"/>
    <property type="match status" value="1"/>
</dbReference>
<dbReference type="GO" id="GO:0005524">
    <property type="term" value="F:ATP binding"/>
    <property type="evidence" value="ECO:0007669"/>
    <property type="project" value="UniProtKB-KW"/>
</dbReference>
<evidence type="ECO:0000256" key="1">
    <source>
        <dbReference type="ARBA" id="ARBA00006432"/>
    </source>
</evidence>
<reference evidence="8 9" key="1">
    <citation type="submission" date="2018-03" db="EMBL/GenBank/DDBJ databases">
        <title>Whole genome sequencing of Histamine producing bacteria.</title>
        <authorList>
            <person name="Butler K."/>
        </authorList>
    </citation>
    <scope>NUCLEOTIDE SEQUENCE [LARGE SCALE GENOMIC DNA]</scope>
    <source>
        <strain evidence="8 9">Res.4.1</strain>
    </source>
</reference>
<comment type="caution">
    <text evidence="8">The sequence shown here is derived from an EMBL/GenBank/DDBJ whole genome shotgun (WGS) entry which is preliminary data.</text>
</comment>
<dbReference type="RefSeq" id="WP_107185119.1">
    <property type="nucleotide sequence ID" value="NZ_CP131575.1"/>
</dbReference>
<accession>A0A2T3KUT9</accession>
<keyword evidence="5" id="KW-0067">ATP-binding</keyword>
<dbReference type="InterPro" id="IPR025110">
    <property type="entry name" value="AMP-bd_C"/>
</dbReference>
<organism evidence="8 9">
    <name type="scientific">Photobacterium leiognathi subsp. mandapamensis</name>
    <name type="common">Photobacterium mandapamensis</name>
    <dbReference type="NCBI Taxonomy" id="48408"/>
    <lineage>
        <taxon>Bacteria</taxon>
        <taxon>Pseudomonadati</taxon>
        <taxon>Pseudomonadota</taxon>
        <taxon>Gammaproteobacteria</taxon>
        <taxon>Vibrionales</taxon>
        <taxon>Vibrionaceae</taxon>
        <taxon>Photobacterium</taxon>
    </lineage>
</organism>
<proteinExistence type="inferred from homology"/>
<dbReference type="NCBIfam" id="NF006539">
    <property type="entry name" value="PRK09029.1"/>
    <property type="match status" value="1"/>
</dbReference>
<dbReference type="GO" id="GO:0031956">
    <property type="term" value="F:medium-chain fatty acid-CoA ligase activity"/>
    <property type="evidence" value="ECO:0007669"/>
    <property type="project" value="TreeGrafter"/>
</dbReference>
<dbReference type="InterPro" id="IPR000873">
    <property type="entry name" value="AMP-dep_synth/lig_dom"/>
</dbReference>
<dbReference type="SUPFAM" id="SSF56801">
    <property type="entry name" value="Acetyl-CoA synthetase-like"/>
    <property type="match status" value="1"/>
</dbReference>
<protein>
    <submittedName>
        <fullName evidence="8">O-succinylbenzoate--CoA ligase</fullName>
    </submittedName>
</protein>
<evidence type="ECO:0000313" key="9">
    <source>
        <dbReference type="Proteomes" id="UP000240530"/>
    </source>
</evidence>
<dbReference type="PANTHER" id="PTHR43201:SF5">
    <property type="entry name" value="MEDIUM-CHAIN ACYL-COA LIGASE ACSF2, MITOCHONDRIAL"/>
    <property type="match status" value="1"/>
</dbReference>
<keyword evidence="3 8" id="KW-0436">Ligase</keyword>
<dbReference type="EMBL" id="PYNS01000011">
    <property type="protein sequence ID" value="PSV10599.1"/>
    <property type="molecule type" value="Genomic_DNA"/>
</dbReference>
<evidence type="ECO:0000259" key="7">
    <source>
        <dbReference type="Pfam" id="PF13193"/>
    </source>
</evidence>
<sequence length="475" mass="53306">MAEIKHDFLTWPWQRWAAERPSDVAISLGEQTKGAQTYTWAEVSTQVDEFAQGLVEQGVKRDQLVAVIADNTIEVVWLILAIIRVGARYVGLNPKLSFAEIQQQLAMLDNHYLWSDRDIATEQLTGKVITLRQPEVSRMVPVTWQEHRPVTLTLTSGSTGSPKAVVHSPESHLASASGLLSKMTFNAEDSWLLSLPLFHISGLAILWRWLYRGACLVIVEKALQQQALSWVTHASLVPTQLQRLLDQEPTQQPIALKQVLLGGAHIPVSLTDKARSAGIDCWCGYGMTEMASTISVKQADESQGVGNVLPNRELFLREGEILVRGKSLCLGYYRNHTIFSILDNHEHDGEWFATKDMGEWRDDELFIHGRADNMFISGGENVQPEDIEAVLLQLPDVEQAFVLPVDDYDFGQRPVAIVQTSCPFDAMFVDHVMTHMAETVAPYKRPVRYLALPDADIYRGIKVSRTKLAEWLAKQ</sequence>
<feature type="domain" description="AMP-binding enzyme C-terminal" evidence="7">
    <location>
        <begin position="387"/>
        <end position="452"/>
    </location>
</feature>
<feature type="domain" description="AMP-dependent synthetase/ligase" evidence="6">
    <location>
        <begin position="14"/>
        <end position="333"/>
    </location>
</feature>
<dbReference type="Pfam" id="PF13193">
    <property type="entry name" value="AMP-binding_C"/>
    <property type="match status" value="1"/>
</dbReference>
<keyword evidence="2" id="KW-0474">Menaquinone biosynthesis</keyword>
<evidence type="ECO:0000256" key="2">
    <source>
        <dbReference type="ARBA" id="ARBA00022428"/>
    </source>
</evidence>
<evidence type="ECO:0000256" key="5">
    <source>
        <dbReference type="ARBA" id="ARBA00022840"/>
    </source>
</evidence>
<dbReference type="InterPro" id="IPR020845">
    <property type="entry name" value="AMP-binding_CS"/>
</dbReference>
<dbReference type="InterPro" id="IPR045851">
    <property type="entry name" value="AMP-bd_C_sf"/>
</dbReference>
<dbReference type="CDD" id="cd17630">
    <property type="entry name" value="OSB_MenE-like"/>
    <property type="match status" value="1"/>
</dbReference>
<dbReference type="Pfam" id="PF00501">
    <property type="entry name" value="AMP-binding"/>
    <property type="match status" value="1"/>
</dbReference>
<gene>
    <name evidence="8" type="ORF">C0W93_11360</name>
</gene>
<evidence type="ECO:0000256" key="4">
    <source>
        <dbReference type="ARBA" id="ARBA00022741"/>
    </source>
</evidence>
<dbReference type="PROSITE" id="PS00455">
    <property type="entry name" value="AMP_BINDING"/>
    <property type="match status" value="1"/>
</dbReference>
<dbReference type="Proteomes" id="UP000240530">
    <property type="component" value="Unassembled WGS sequence"/>
</dbReference>
<dbReference type="PANTHER" id="PTHR43201">
    <property type="entry name" value="ACYL-COA SYNTHETASE"/>
    <property type="match status" value="1"/>
</dbReference>
<dbReference type="GO" id="GO:0006631">
    <property type="term" value="P:fatty acid metabolic process"/>
    <property type="evidence" value="ECO:0007669"/>
    <property type="project" value="TreeGrafter"/>
</dbReference>
<dbReference type="InterPro" id="IPR042099">
    <property type="entry name" value="ANL_N_sf"/>
</dbReference>
<dbReference type="InterPro" id="IPR010192">
    <property type="entry name" value="MenE"/>
</dbReference>
<dbReference type="Gene3D" id="3.30.300.30">
    <property type="match status" value="1"/>
</dbReference>
<evidence type="ECO:0000313" key="8">
    <source>
        <dbReference type="EMBL" id="PSV10599.1"/>
    </source>
</evidence>
<dbReference type="GO" id="GO:0009234">
    <property type="term" value="P:menaquinone biosynthetic process"/>
    <property type="evidence" value="ECO:0007669"/>
    <property type="project" value="UniProtKB-KW"/>
</dbReference>
<dbReference type="NCBIfam" id="TIGR01923">
    <property type="entry name" value="menE"/>
    <property type="match status" value="1"/>
</dbReference>
<evidence type="ECO:0000256" key="3">
    <source>
        <dbReference type="ARBA" id="ARBA00022598"/>
    </source>
</evidence>
<keyword evidence="4" id="KW-0547">Nucleotide-binding</keyword>
<name>A0A2T3KUT9_PHOLD</name>
<dbReference type="AlphaFoldDB" id="A0A2T3KUT9"/>
<dbReference type="GO" id="GO:0008756">
    <property type="term" value="F:o-succinylbenzoate-CoA ligase activity"/>
    <property type="evidence" value="ECO:0007669"/>
    <property type="project" value="InterPro"/>
</dbReference>
<evidence type="ECO:0000259" key="6">
    <source>
        <dbReference type="Pfam" id="PF00501"/>
    </source>
</evidence>
<comment type="similarity">
    <text evidence="1">Belongs to the ATP-dependent AMP-binding enzyme family.</text>
</comment>